<gene>
    <name evidence="2" type="primary">LOC108614236</name>
</gene>
<protein>
    <submittedName>
        <fullName evidence="2">Uncharacterized protein LOC108614236 isoform X1</fullName>
    </submittedName>
</protein>
<sequence length="344" mass="38312">MAKKKGKKGKKGKKKGGISCPVEITDEMLKPMTPRPAADCDECCQCQCDCDCSPEIQPCFIQPTIPDPGPEAYDEFEACLNGSGLTIRVLKNTHKVESVDDGATTRNLGPDDDPCYKRKLEDCPENNCLNDILQRSDFARKHIQRRTCGRIVNHPNIPKVRANIKYSGNDTCETNNYYVPFSKIMEVCEGQEAKVDCYRSQVCDKQEAKIDCYRKRLCGGGLPCILPIPPVQGKRSCCMQVQAQDIKDTMNGVELDTRKKGIEVCYKTCEETDSDVFLVKLGSKSKSQHKKNTIEIELRTPKQPVTLPMSKVTTETYVTEALLDATKGKGKGKKKGKGKGKKKK</sequence>
<accession>A0ABM1P956</accession>
<dbReference type="RefSeq" id="XP_017863742.1">
    <property type="nucleotide sequence ID" value="XM_018008253.1"/>
</dbReference>
<reference evidence="1" key="2">
    <citation type="journal article" date="2016" name="G3 (Bethesda)">
        <title>Genome Evolution in Three Species of Cactophilic Drosophila.</title>
        <authorList>
            <person name="Sanchez-Flores A."/>
            <person name="Penazola F."/>
            <person name="Carpinteyro-Ponce J."/>
            <person name="Nazario-Yepiz N."/>
            <person name="Abreu-Goodger C."/>
            <person name="Machado C.A."/>
            <person name="Markow T.A."/>
        </authorList>
    </citation>
    <scope>NUCLEOTIDE SEQUENCE [LARGE SCALE GENOMIC DNA]</scope>
</reference>
<evidence type="ECO:0000313" key="1">
    <source>
        <dbReference type="Proteomes" id="UP000694904"/>
    </source>
</evidence>
<dbReference type="Proteomes" id="UP000694904">
    <property type="component" value="Chromosome 4"/>
</dbReference>
<name>A0ABM1P956_DROAR</name>
<organism evidence="1 2">
    <name type="scientific">Drosophila arizonae</name>
    <name type="common">Fruit fly</name>
    <dbReference type="NCBI Taxonomy" id="7263"/>
    <lineage>
        <taxon>Eukaryota</taxon>
        <taxon>Metazoa</taxon>
        <taxon>Ecdysozoa</taxon>
        <taxon>Arthropoda</taxon>
        <taxon>Hexapoda</taxon>
        <taxon>Insecta</taxon>
        <taxon>Pterygota</taxon>
        <taxon>Neoptera</taxon>
        <taxon>Endopterygota</taxon>
        <taxon>Diptera</taxon>
        <taxon>Brachycera</taxon>
        <taxon>Muscomorpha</taxon>
        <taxon>Ephydroidea</taxon>
        <taxon>Drosophilidae</taxon>
        <taxon>Drosophila</taxon>
    </lineage>
</organism>
<proteinExistence type="predicted"/>
<reference evidence="2" key="3">
    <citation type="submission" date="2025-08" db="UniProtKB">
        <authorList>
            <consortium name="RefSeq"/>
        </authorList>
    </citation>
    <scope>IDENTIFICATION</scope>
    <source>
        <tissue evidence="2">Whole organism</tissue>
    </source>
</reference>
<keyword evidence="1" id="KW-1185">Reference proteome</keyword>
<evidence type="ECO:0000313" key="2">
    <source>
        <dbReference type="RefSeq" id="XP_017863742.1"/>
    </source>
</evidence>
<dbReference type="GeneID" id="108614236"/>
<reference evidence="1" key="1">
    <citation type="journal article" date="1997" name="Nucleic Acids Res.">
        <title>tRNAscan-SE: a program for improved detection of transfer RNA genes in genomic sequence.</title>
        <authorList>
            <person name="Lowe T.M."/>
            <person name="Eddy S.R."/>
        </authorList>
    </citation>
    <scope>NUCLEOTIDE SEQUENCE [LARGE SCALE GENOMIC DNA]</scope>
</reference>